<dbReference type="EMBL" id="CP136896">
    <property type="protein sequence ID" value="WOL15520.1"/>
    <property type="molecule type" value="Genomic_DNA"/>
</dbReference>
<organism evidence="1 2">
    <name type="scientific">Canna indica</name>
    <name type="common">Indian-shot</name>
    <dbReference type="NCBI Taxonomy" id="4628"/>
    <lineage>
        <taxon>Eukaryota</taxon>
        <taxon>Viridiplantae</taxon>
        <taxon>Streptophyta</taxon>
        <taxon>Embryophyta</taxon>
        <taxon>Tracheophyta</taxon>
        <taxon>Spermatophyta</taxon>
        <taxon>Magnoliopsida</taxon>
        <taxon>Liliopsida</taxon>
        <taxon>Zingiberales</taxon>
        <taxon>Cannaceae</taxon>
        <taxon>Canna</taxon>
    </lineage>
</organism>
<sequence length="89" mass="10238">MVMKGLPGECREQRQRVGKGWEWKVSGCFLALSQFLTVLECKIVSAFDSNLHNTRWQKLEKEWKNNWRSTHGSQEWLLLVGAGAVVAFT</sequence>
<reference evidence="1 2" key="1">
    <citation type="submission" date="2023-10" db="EMBL/GenBank/DDBJ databases">
        <title>Chromosome-scale genome assembly provides insights into flower coloration mechanisms of Canna indica.</title>
        <authorList>
            <person name="Li C."/>
        </authorList>
    </citation>
    <scope>NUCLEOTIDE SEQUENCE [LARGE SCALE GENOMIC DNA]</scope>
    <source>
        <tissue evidence="1">Flower</tissue>
    </source>
</reference>
<dbReference type="AlphaFoldDB" id="A0AAQ3KVQ1"/>
<accession>A0AAQ3KVQ1</accession>
<evidence type="ECO:0000313" key="1">
    <source>
        <dbReference type="EMBL" id="WOL15520.1"/>
    </source>
</evidence>
<name>A0AAQ3KVQ1_9LILI</name>
<gene>
    <name evidence="1" type="ORF">Cni_G24301</name>
</gene>
<dbReference type="Proteomes" id="UP001327560">
    <property type="component" value="Chromosome 7"/>
</dbReference>
<proteinExistence type="predicted"/>
<keyword evidence="2" id="KW-1185">Reference proteome</keyword>
<protein>
    <submittedName>
        <fullName evidence="1">Uncharacterized protein</fullName>
    </submittedName>
</protein>
<evidence type="ECO:0000313" key="2">
    <source>
        <dbReference type="Proteomes" id="UP001327560"/>
    </source>
</evidence>